<dbReference type="KEGG" id="smf:Smon_1138"/>
<dbReference type="SUPFAM" id="SSF103473">
    <property type="entry name" value="MFS general substrate transporter"/>
    <property type="match status" value="1"/>
</dbReference>
<feature type="transmembrane region" description="Helical" evidence="5">
    <location>
        <begin position="153"/>
        <end position="173"/>
    </location>
</feature>
<sequence>MYLNSLFPRNALLDFIFVTFYITKLSITIDKYLYLDTLLFVLITAFEMPSGYISDLFGRKRILILGKVIILISMIVLLFSNNFSHGVVVIVIYSIGGALTSGNTESILFEYFFNSEELNKYKVILANVSSIGLTLGIVLSFLSGIIFKFNILYIIYLDIIIYTINILATIFFLEESKMKSKSEKIEKDNNNENNNKIKEIIDIKVILGLMIGSFIFVFFRSTYNFYQPIYTDFGIDVKYFGMFTVLFSIIGVITNQILKKYFIKKIKYNNLSIMKIYISILFTSFLIMYSKSSFILFMIFICIQQVIRYIEGNIVTIYVNKKIPENTKYRTTYLSIQHFITTGLISMTLIFSSYILKFLSMYTTFFVISLIFTLLVSMLLLILKRMELNSKKIKYN</sequence>
<dbReference type="InterPro" id="IPR036259">
    <property type="entry name" value="MFS_trans_sf"/>
</dbReference>
<evidence type="ECO:0000259" key="6">
    <source>
        <dbReference type="PROSITE" id="PS50850"/>
    </source>
</evidence>
<dbReference type="InterPro" id="IPR011701">
    <property type="entry name" value="MFS"/>
</dbReference>
<feature type="transmembrane region" description="Helical" evidence="5">
    <location>
        <begin position="33"/>
        <end position="50"/>
    </location>
</feature>
<evidence type="ECO:0000256" key="5">
    <source>
        <dbReference type="SAM" id="Phobius"/>
    </source>
</evidence>
<name>D1AV35_STRM9</name>
<evidence type="ECO:0000256" key="4">
    <source>
        <dbReference type="ARBA" id="ARBA00023136"/>
    </source>
</evidence>
<feature type="domain" description="Major facilitator superfamily (MFS) profile" evidence="6">
    <location>
        <begin position="1"/>
        <end position="387"/>
    </location>
</feature>
<evidence type="ECO:0000256" key="1">
    <source>
        <dbReference type="ARBA" id="ARBA00004141"/>
    </source>
</evidence>
<comment type="subcellular location">
    <subcellularLocation>
        <location evidence="1">Membrane</location>
        <topology evidence="1">Multi-pass membrane protein</topology>
    </subcellularLocation>
</comment>
<dbReference type="InterPro" id="IPR020846">
    <property type="entry name" value="MFS_dom"/>
</dbReference>
<feature type="transmembrane region" description="Helical" evidence="5">
    <location>
        <begin position="124"/>
        <end position="147"/>
    </location>
</feature>
<keyword evidence="8" id="KW-1185">Reference proteome</keyword>
<feature type="transmembrane region" description="Helical" evidence="5">
    <location>
        <begin position="62"/>
        <end position="80"/>
    </location>
</feature>
<dbReference type="Pfam" id="PF07690">
    <property type="entry name" value="MFS_1"/>
    <property type="match status" value="1"/>
</dbReference>
<evidence type="ECO:0000313" key="7">
    <source>
        <dbReference type="EMBL" id="ACZ01595.1"/>
    </source>
</evidence>
<dbReference type="InterPro" id="IPR005829">
    <property type="entry name" value="Sugar_transporter_CS"/>
</dbReference>
<proteinExistence type="predicted"/>
<reference evidence="7 8" key="1">
    <citation type="journal article" date="2009" name="Stand. Genomic Sci.">
        <title>Complete genome sequence of Streptobacillus moniliformis type strain (9901T).</title>
        <authorList>
            <person name="Nolan M."/>
            <person name="Gronow S."/>
            <person name="Lapidus A."/>
            <person name="Ivanova N."/>
            <person name="Copeland A."/>
            <person name="Lucas S."/>
            <person name="Del Rio T.G."/>
            <person name="Chen F."/>
            <person name="Tice H."/>
            <person name="Pitluck S."/>
            <person name="Cheng J.F."/>
            <person name="Sims D."/>
            <person name="Meincke L."/>
            <person name="Bruce D."/>
            <person name="Goodwin L."/>
            <person name="Brettin T."/>
            <person name="Han C."/>
            <person name="Detter J.C."/>
            <person name="Ovchinikova G."/>
            <person name="Pati A."/>
            <person name="Mavromatis K."/>
            <person name="Mikhailova N."/>
            <person name="Chen A."/>
            <person name="Palaniappan K."/>
            <person name="Land M."/>
            <person name="Hauser L."/>
            <person name="Chang Y.J."/>
            <person name="Jeffries C.D."/>
            <person name="Rohde M."/>
            <person name="Sproer C."/>
            <person name="Goker M."/>
            <person name="Bristow J."/>
            <person name="Eisen J.A."/>
            <person name="Markowitz V."/>
            <person name="Hugenholtz P."/>
            <person name="Kyrpides N.C."/>
            <person name="Klenk H.P."/>
            <person name="Chain P."/>
        </authorList>
    </citation>
    <scope>NUCLEOTIDE SEQUENCE [LARGE SCALE GENOMIC DNA]</scope>
    <source>
        <strain evidence="8">ATCC 14647 / DSM 12112 / NCTC 10651 / 9901</strain>
    </source>
</reference>
<feature type="transmembrane region" description="Helical" evidence="5">
    <location>
        <begin position="295"/>
        <end position="319"/>
    </location>
</feature>
<evidence type="ECO:0000313" key="8">
    <source>
        <dbReference type="Proteomes" id="UP000002072"/>
    </source>
</evidence>
<dbReference type="HOGENOM" id="CLU_045240_0_0_0"/>
<feature type="transmembrane region" description="Helical" evidence="5">
    <location>
        <begin position="331"/>
        <end position="356"/>
    </location>
</feature>
<dbReference type="PANTHER" id="PTHR23530">
    <property type="entry name" value="TRANSPORT PROTEIN-RELATED"/>
    <property type="match status" value="1"/>
</dbReference>
<dbReference type="GeneID" id="29673496"/>
<keyword evidence="3 5" id="KW-1133">Transmembrane helix</keyword>
<accession>D1AV35</accession>
<dbReference type="PROSITE" id="PS00216">
    <property type="entry name" value="SUGAR_TRANSPORT_1"/>
    <property type="match status" value="1"/>
</dbReference>
<keyword evidence="2 5" id="KW-0812">Transmembrane</keyword>
<protein>
    <submittedName>
        <fullName evidence="7">Major facilitator superfamily MFS_1</fullName>
    </submittedName>
</protein>
<dbReference type="InterPro" id="IPR053160">
    <property type="entry name" value="MFS_DHA3_Transporter"/>
</dbReference>
<dbReference type="GO" id="GO:0022857">
    <property type="term" value="F:transmembrane transporter activity"/>
    <property type="evidence" value="ECO:0007669"/>
    <property type="project" value="InterPro"/>
</dbReference>
<dbReference type="eggNOG" id="COG2814">
    <property type="taxonomic scope" value="Bacteria"/>
</dbReference>
<dbReference type="Gene3D" id="1.20.1250.20">
    <property type="entry name" value="MFS general substrate transporter like domains"/>
    <property type="match status" value="1"/>
</dbReference>
<gene>
    <name evidence="7" type="ordered locus">Smon_1138</name>
</gene>
<dbReference type="PANTHER" id="PTHR23530:SF1">
    <property type="entry name" value="PERMEASE, MAJOR FACILITATOR SUPERFAMILY-RELATED"/>
    <property type="match status" value="1"/>
</dbReference>
<evidence type="ECO:0000256" key="3">
    <source>
        <dbReference type="ARBA" id="ARBA00022989"/>
    </source>
</evidence>
<dbReference type="GO" id="GO:0016020">
    <property type="term" value="C:membrane"/>
    <property type="evidence" value="ECO:0007669"/>
    <property type="project" value="UniProtKB-SubCell"/>
</dbReference>
<dbReference type="OrthoDB" id="102502at2"/>
<feature type="transmembrane region" description="Helical" evidence="5">
    <location>
        <begin position="362"/>
        <end position="383"/>
    </location>
</feature>
<feature type="transmembrane region" description="Helical" evidence="5">
    <location>
        <begin position="201"/>
        <end position="219"/>
    </location>
</feature>
<feature type="transmembrane region" description="Helical" evidence="5">
    <location>
        <begin position="86"/>
        <end position="112"/>
    </location>
</feature>
<organism evidence="7 8">
    <name type="scientific">Streptobacillus moniliformis (strain ATCC 14647 / DSM 12112 / NCTC 10651 / 9901)</name>
    <dbReference type="NCBI Taxonomy" id="519441"/>
    <lineage>
        <taxon>Bacteria</taxon>
        <taxon>Fusobacteriati</taxon>
        <taxon>Fusobacteriota</taxon>
        <taxon>Fusobacteriia</taxon>
        <taxon>Fusobacteriales</taxon>
        <taxon>Leptotrichiaceae</taxon>
        <taxon>Streptobacillus</taxon>
    </lineage>
</organism>
<dbReference type="EMBL" id="CP001779">
    <property type="protein sequence ID" value="ACZ01595.1"/>
    <property type="molecule type" value="Genomic_DNA"/>
</dbReference>
<feature type="transmembrane region" description="Helical" evidence="5">
    <location>
        <begin position="239"/>
        <end position="258"/>
    </location>
</feature>
<dbReference type="AlphaFoldDB" id="D1AV35"/>
<dbReference type="PROSITE" id="PS50850">
    <property type="entry name" value="MFS"/>
    <property type="match status" value="1"/>
</dbReference>
<evidence type="ECO:0000256" key="2">
    <source>
        <dbReference type="ARBA" id="ARBA00022692"/>
    </source>
</evidence>
<feature type="transmembrane region" description="Helical" evidence="5">
    <location>
        <begin position="270"/>
        <end position="289"/>
    </location>
</feature>
<keyword evidence="4 5" id="KW-0472">Membrane</keyword>
<dbReference type="Proteomes" id="UP000002072">
    <property type="component" value="Chromosome"/>
</dbReference>
<dbReference type="RefSeq" id="WP_012859142.1">
    <property type="nucleotide sequence ID" value="NC_013515.1"/>
</dbReference>